<organism evidence="6 7">
    <name type="scientific">Kipferlia bialata</name>
    <dbReference type="NCBI Taxonomy" id="797122"/>
    <lineage>
        <taxon>Eukaryota</taxon>
        <taxon>Metamonada</taxon>
        <taxon>Carpediemonas-like organisms</taxon>
        <taxon>Kipferlia</taxon>
    </lineage>
</organism>
<reference evidence="6 7" key="1">
    <citation type="journal article" date="2018" name="PLoS ONE">
        <title>The draft genome of Kipferlia bialata reveals reductive genome evolution in fornicate parasites.</title>
        <authorList>
            <person name="Tanifuji G."/>
            <person name="Takabayashi S."/>
            <person name="Kume K."/>
            <person name="Takagi M."/>
            <person name="Nakayama T."/>
            <person name="Kamikawa R."/>
            <person name="Inagaki Y."/>
            <person name="Hashimoto T."/>
        </authorList>
    </citation>
    <scope>NUCLEOTIDE SEQUENCE [LARGE SCALE GENOMIC DNA]</scope>
    <source>
        <strain evidence="6">NY0173</strain>
    </source>
</reference>
<dbReference type="InterPro" id="IPR050627">
    <property type="entry name" value="Nitroreductase/BluB"/>
</dbReference>
<dbReference type="InterPro" id="IPR000415">
    <property type="entry name" value="Nitroreductase-like"/>
</dbReference>
<dbReference type="GO" id="GO:0016491">
    <property type="term" value="F:oxidoreductase activity"/>
    <property type="evidence" value="ECO:0007669"/>
    <property type="project" value="UniProtKB-KW"/>
</dbReference>
<keyword evidence="7" id="KW-1185">Reference proteome</keyword>
<accession>A0A9K3GFL3</accession>
<dbReference type="OrthoDB" id="26319at2759"/>
<keyword evidence="4" id="KW-0560">Oxidoreductase</keyword>
<dbReference type="InterPro" id="IPR029479">
    <property type="entry name" value="Nitroreductase"/>
</dbReference>
<dbReference type="PANTHER" id="PTHR23026">
    <property type="entry name" value="NADPH NITROREDUCTASE"/>
    <property type="match status" value="1"/>
</dbReference>
<feature type="domain" description="Nitroreductase" evidence="5">
    <location>
        <begin position="72"/>
        <end position="128"/>
    </location>
</feature>
<dbReference type="Gene3D" id="3.40.109.10">
    <property type="entry name" value="NADH Oxidase"/>
    <property type="match status" value="1"/>
</dbReference>
<proteinExistence type="inferred from homology"/>
<evidence type="ECO:0000259" key="5">
    <source>
        <dbReference type="Pfam" id="PF00881"/>
    </source>
</evidence>
<dbReference type="AlphaFoldDB" id="A0A9K3GFL3"/>
<protein>
    <recommendedName>
        <fullName evidence="5">Nitroreductase domain-containing protein</fullName>
    </recommendedName>
</protein>
<evidence type="ECO:0000256" key="2">
    <source>
        <dbReference type="ARBA" id="ARBA00022630"/>
    </source>
</evidence>
<sequence>MLINDENVSAKECIWRAWCVYRDTRTFTVIKRLTYELCSYSPREIVPVLDPVLSKQCGQLTNNITMETIECIMTRKSVRRFDETKPIAKDVLDKIVRAGFAAPSAVNARPWHFAVVTNRALLDQFAEKLPYCKFAKQAPAAIVIMGKSDKFLKAPFTPDYWIQDTSAATENILLAAHSLGLGATWTSCYPGERVAEVQSILSLDDTHIPLCVVPIGYPVEGENSKAKDKYKEEEVTYFE</sequence>
<dbReference type="Pfam" id="PF00881">
    <property type="entry name" value="Nitroreductase"/>
    <property type="match status" value="1"/>
</dbReference>
<dbReference type="EMBL" id="BDIP01000590">
    <property type="protein sequence ID" value="GIQ82094.1"/>
    <property type="molecule type" value="Genomic_DNA"/>
</dbReference>
<comment type="similarity">
    <text evidence="1">Belongs to the nitroreductase family.</text>
</comment>
<gene>
    <name evidence="6" type="ORF">KIPB_003176</name>
</gene>
<evidence type="ECO:0000313" key="6">
    <source>
        <dbReference type="EMBL" id="GIQ82094.1"/>
    </source>
</evidence>
<evidence type="ECO:0000256" key="4">
    <source>
        <dbReference type="ARBA" id="ARBA00023002"/>
    </source>
</evidence>
<dbReference type="PANTHER" id="PTHR23026:SF90">
    <property type="entry name" value="IODOTYROSINE DEIODINASE 1"/>
    <property type="match status" value="1"/>
</dbReference>
<evidence type="ECO:0000256" key="3">
    <source>
        <dbReference type="ARBA" id="ARBA00022643"/>
    </source>
</evidence>
<dbReference type="CDD" id="cd02150">
    <property type="entry name" value="nitroreductase"/>
    <property type="match status" value="1"/>
</dbReference>
<keyword evidence="2" id="KW-0285">Flavoprotein</keyword>
<dbReference type="SUPFAM" id="SSF55469">
    <property type="entry name" value="FMN-dependent nitroreductase-like"/>
    <property type="match status" value="1"/>
</dbReference>
<comment type="caution">
    <text evidence="6">The sequence shown here is derived from an EMBL/GenBank/DDBJ whole genome shotgun (WGS) entry which is preliminary data.</text>
</comment>
<evidence type="ECO:0000313" key="7">
    <source>
        <dbReference type="Proteomes" id="UP000265618"/>
    </source>
</evidence>
<keyword evidence="3" id="KW-0288">FMN</keyword>
<evidence type="ECO:0000256" key="1">
    <source>
        <dbReference type="ARBA" id="ARBA00007118"/>
    </source>
</evidence>
<dbReference type="Proteomes" id="UP000265618">
    <property type="component" value="Unassembled WGS sequence"/>
</dbReference>
<name>A0A9K3GFL3_9EUKA</name>